<dbReference type="AlphaFoldDB" id="A0A8T1U703"/>
<protein>
    <submittedName>
        <fullName evidence="1">Uncharacterized protein</fullName>
    </submittedName>
</protein>
<organism evidence="1 2">
    <name type="scientific">Phytophthora cactorum</name>
    <dbReference type="NCBI Taxonomy" id="29920"/>
    <lineage>
        <taxon>Eukaryota</taxon>
        <taxon>Sar</taxon>
        <taxon>Stramenopiles</taxon>
        <taxon>Oomycota</taxon>
        <taxon>Peronosporomycetes</taxon>
        <taxon>Peronosporales</taxon>
        <taxon>Peronosporaceae</taxon>
        <taxon>Phytophthora</taxon>
    </lineage>
</organism>
<dbReference type="Proteomes" id="UP000688947">
    <property type="component" value="Unassembled WGS sequence"/>
</dbReference>
<accession>A0A8T1U703</accession>
<comment type="caution">
    <text evidence="1">The sequence shown here is derived from an EMBL/GenBank/DDBJ whole genome shotgun (WGS) entry which is preliminary data.</text>
</comment>
<reference evidence="1" key="1">
    <citation type="submission" date="2021-01" db="EMBL/GenBank/DDBJ databases">
        <title>Phytophthora aleatoria, a newly-described species from Pinus radiata is distinct from Phytophthora cactorum isolates based on comparative genomics.</title>
        <authorList>
            <person name="Mcdougal R."/>
            <person name="Panda P."/>
            <person name="Williams N."/>
            <person name="Studholme D.J."/>
        </authorList>
    </citation>
    <scope>NUCLEOTIDE SEQUENCE</scope>
    <source>
        <strain evidence="1">NZFS 3830</strain>
    </source>
</reference>
<evidence type="ECO:0000313" key="2">
    <source>
        <dbReference type="Proteomes" id="UP000688947"/>
    </source>
</evidence>
<proteinExistence type="predicted"/>
<gene>
    <name evidence="1" type="ORF">JG687_00011402</name>
</gene>
<dbReference type="EMBL" id="JAENGZ010000698">
    <property type="protein sequence ID" value="KAG6955120.1"/>
    <property type="molecule type" value="Genomic_DNA"/>
</dbReference>
<name>A0A8T1U703_9STRA</name>
<evidence type="ECO:0000313" key="1">
    <source>
        <dbReference type="EMBL" id="KAG6955120.1"/>
    </source>
</evidence>
<sequence>MCNLLSLQRPRKSVHRRLRWLVRSTELVPVGPMLCSCTRSVMLTSIRGLPLR</sequence>